<reference evidence="1" key="1">
    <citation type="submission" date="2024-05" db="EMBL/GenBank/DDBJ databases">
        <title>Herbiconiux sp. A18JL235.</title>
        <authorList>
            <person name="Zhang G."/>
        </authorList>
    </citation>
    <scope>NUCLEOTIDE SEQUENCE</scope>
    <source>
        <strain evidence="1">A18JL235</strain>
    </source>
</reference>
<name>A0AB39BJ30_9MICO</name>
<dbReference type="AlphaFoldDB" id="A0AB39BJ30"/>
<sequence>MPTRPDSAAMVRWRQSQTVASVTTPDGVYVLQVDSKNPTPVLISGSGLTIWECLVVWSTVEEIVGTITSAFGVEHEAARLQITSYLGELGSRLLVERE</sequence>
<dbReference type="Gene3D" id="1.10.10.1150">
    <property type="entry name" value="Coenzyme PQQ synthesis protein D (PqqD)"/>
    <property type="match status" value="1"/>
</dbReference>
<dbReference type="EMBL" id="CP162511">
    <property type="protein sequence ID" value="XDI06386.1"/>
    <property type="molecule type" value="Genomic_DNA"/>
</dbReference>
<accession>A0AB39BJ30</accession>
<dbReference type="RefSeq" id="WP_368498768.1">
    <property type="nucleotide sequence ID" value="NZ_CP162511.1"/>
</dbReference>
<dbReference type="InterPro" id="IPR008792">
    <property type="entry name" value="PQQD"/>
</dbReference>
<proteinExistence type="predicted"/>
<organism evidence="1">
    <name type="scientific">Herbiconiux sp. A18JL235</name>
    <dbReference type="NCBI Taxonomy" id="3152363"/>
    <lineage>
        <taxon>Bacteria</taxon>
        <taxon>Bacillati</taxon>
        <taxon>Actinomycetota</taxon>
        <taxon>Actinomycetes</taxon>
        <taxon>Micrococcales</taxon>
        <taxon>Microbacteriaceae</taxon>
        <taxon>Herbiconiux</taxon>
    </lineage>
</organism>
<evidence type="ECO:0000313" key="1">
    <source>
        <dbReference type="EMBL" id="XDI06386.1"/>
    </source>
</evidence>
<dbReference type="Pfam" id="PF05402">
    <property type="entry name" value="PqqD"/>
    <property type="match status" value="1"/>
</dbReference>
<gene>
    <name evidence="1" type="ORF">ABFY20_04615</name>
</gene>
<dbReference type="InterPro" id="IPR041881">
    <property type="entry name" value="PqqD_sf"/>
</dbReference>
<protein>
    <submittedName>
        <fullName evidence="1">PqqD family peptide modification chaperone</fullName>
    </submittedName>
</protein>